<accession>F6UVY9</accession>
<evidence type="ECO:0000313" key="5">
    <source>
        <dbReference type="VGNC" id="VGNC:24941"/>
    </source>
</evidence>
<dbReference type="VGNC" id="VGNC:24941">
    <property type="gene designation" value="VRK3"/>
</dbReference>
<feature type="compositionally biased region" description="Low complexity" evidence="1">
    <location>
        <begin position="107"/>
        <end position="116"/>
    </location>
</feature>
<dbReference type="Proteomes" id="UP000002281">
    <property type="component" value="Chromosome 10"/>
</dbReference>
<dbReference type="InterPro" id="IPR026870">
    <property type="entry name" value="Zinc_ribbon_dom"/>
</dbReference>
<reference evidence="3 4" key="1">
    <citation type="journal article" date="2009" name="Science">
        <title>Genome sequence, comparative analysis, and population genetics of the domestic horse.</title>
        <authorList>
            <consortium name="Broad Institute Genome Sequencing Platform"/>
            <consortium name="Broad Institute Whole Genome Assembly Team"/>
            <person name="Wade C.M."/>
            <person name="Giulotto E."/>
            <person name="Sigurdsson S."/>
            <person name="Zoli M."/>
            <person name="Gnerre S."/>
            <person name="Imsland F."/>
            <person name="Lear T.L."/>
            <person name="Adelson D.L."/>
            <person name="Bailey E."/>
            <person name="Bellone R.R."/>
            <person name="Bloecker H."/>
            <person name="Distl O."/>
            <person name="Edgar R.C."/>
            <person name="Garber M."/>
            <person name="Leeb T."/>
            <person name="Mauceli E."/>
            <person name="MacLeod J.N."/>
            <person name="Penedo M.C.T."/>
            <person name="Raison J.M."/>
            <person name="Sharpe T."/>
            <person name="Vogel J."/>
            <person name="Andersson L."/>
            <person name="Antczak D.F."/>
            <person name="Biagi T."/>
            <person name="Binns M.M."/>
            <person name="Chowdhary B.P."/>
            <person name="Coleman S.J."/>
            <person name="Della Valle G."/>
            <person name="Fryc S."/>
            <person name="Guerin G."/>
            <person name="Hasegawa T."/>
            <person name="Hill E.W."/>
            <person name="Jurka J."/>
            <person name="Kiialainen A."/>
            <person name="Lindgren G."/>
            <person name="Liu J."/>
            <person name="Magnani E."/>
            <person name="Mickelson J.R."/>
            <person name="Murray J."/>
            <person name="Nergadze S.G."/>
            <person name="Onofrio R."/>
            <person name="Pedroni S."/>
            <person name="Piras M.F."/>
            <person name="Raudsepp T."/>
            <person name="Rocchi M."/>
            <person name="Roeed K.H."/>
            <person name="Ryder O.A."/>
            <person name="Searle S."/>
            <person name="Skow L."/>
            <person name="Swinburne J.E."/>
            <person name="Syvaenen A.C."/>
            <person name="Tozaki T."/>
            <person name="Valberg S.J."/>
            <person name="Vaudin M."/>
            <person name="White J.R."/>
            <person name="Zody M.C."/>
            <person name="Lander E.S."/>
            <person name="Lindblad-Toh K."/>
        </authorList>
    </citation>
    <scope>NUCLEOTIDE SEQUENCE [LARGE SCALE GENOMIC DNA]</scope>
    <source>
        <strain evidence="3 4">Thoroughbred</strain>
    </source>
</reference>
<feature type="compositionally biased region" description="Low complexity" evidence="1">
    <location>
        <begin position="71"/>
        <end position="90"/>
    </location>
</feature>
<gene>
    <name evidence="3 5" type="primary">VRK3</name>
</gene>
<dbReference type="GeneTree" id="ENSGT00940000158111"/>
<dbReference type="Gene3D" id="3.30.200.20">
    <property type="entry name" value="Phosphorylase Kinase, domain 1"/>
    <property type="match status" value="1"/>
</dbReference>
<dbReference type="AlphaFoldDB" id="F6UVY9"/>
<dbReference type="Ensembl" id="ENSECAT00000021945.4">
    <property type="protein sequence ID" value="ENSECAP00000018114.3"/>
    <property type="gene ID" value="ENSECAG00000020568.4"/>
</dbReference>
<evidence type="ECO:0000313" key="3">
    <source>
        <dbReference type="Ensembl" id="ENSECAP00000018114.3"/>
    </source>
</evidence>
<dbReference type="HOGENOM" id="CLU_019279_4_4_1"/>
<evidence type="ECO:0000256" key="1">
    <source>
        <dbReference type="SAM" id="MobiDB-lite"/>
    </source>
</evidence>
<evidence type="ECO:0000259" key="2">
    <source>
        <dbReference type="Pfam" id="PF13240"/>
    </source>
</evidence>
<dbReference type="Pfam" id="PF13240">
    <property type="entry name" value="Zn_Ribbon_1"/>
    <property type="match status" value="1"/>
</dbReference>
<feature type="region of interest" description="Disordered" evidence="1">
    <location>
        <begin position="186"/>
        <end position="211"/>
    </location>
</feature>
<dbReference type="Bgee" id="ENSECAG00000020568">
    <property type="expression patterns" value="Expressed in bone marrow and 23 other cell types or tissues"/>
</dbReference>
<evidence type="ECO:0000313" key="4">
    <source>
        <dbReference type="Proteomes" id="UP000002281"/>
    </source>
</evidence>
<feature type="domain" description="Zinc-ribbon" evidence="2">
    <location>
        <begin position="4"/>
        <end position="26"/>
    </location>
</feature>
<protein>
    <submittedName>
        <fullName evidence="3">VRK serine/threonine kinase 3</fullName>
    </submittedName>
</protein>
<proteinExistence type="predicted"/>
<organism evidence="3 4">
    <name type="scientific">Equus caballus</name>
    <name type="common">Horse</name>
    <dbReference type="NCBI Taxonomy" id="9796"/>
    <lineage>
        <taxon>Eukaryota</taxon>
        <taxon>Metazoa</taxon>
        <taxon>Chordata</taxon>
        <taxon>Craniata</taxon>
        <taxon>Vertebrata</taxon>
        <taxon>Euteleostomi</taxon>
        <taxon>Mammalia</taxon>
        <taxon>Eutheria</taxon>
        <taxon>Laurasiatheria</taxon>
        <taxon>Perissodactyla</taxon>
        <taxon>Equidae</taxon>
        <taxon>Equus</taxon>
    </lineage>
</organism>
<reference evidence="3" key="2">
    <citation type="submission" date="2025-08" db="UniProtKB">
        <authorList>
            <consortium name="Ensembl"/>
        </authorList>
    </citation>
    <scope>IDENTIFICATION</scope>
    <source>
        <strain evidence="3">Thoroughbred</strain>
    </source>
</reference>
<reference evidence="3" key="3">
    <citation type="submission" date="2025-09" db="UniProtKB">
        <authorList>
            <consortium name="Ensembl"/>
        </authorList>
    </citation>
    <scope>IDENTIFICATION</scope>
    <source>
        <strain evidence="3">Thoroughbred</strain>
    </source>
</reference>
<feature type="region of interest" description="Disordered" evidence="1">
    <location>
        <begin position="33"/>
        <end position="126"/>
    </location>
</feature>
<keyword evidence="4" id="KW-1185">Reference proteome</keyword>
<name>F6UVY9_HORSE</name>
<sequence>MISFCPDCGKSIEAAFKFCPYCGKPLPTEQHEAPQTFVRPLVSSFRGSRRERNPSSETSPKKVKWSGCVTSPTSSLFSDGDSSGSEDTLSPCERPKGSRSKPPTPKSSPQTTKRSPQTLKRSRVTISLEALPTGTVLTDKNGRHWKLGSLQTRNDQGILYEAEPVSTFARESSSQKQRFSLKLETRTRGGQKAQINRERESNQAGESHPPAQRTCIVQSIVLFRSLLASPECWD</sequence>